<dbReference type="Proteomes" id="UP000054107">
    <property type="component" value="Unassembled WGS sequence"/>
</dbReference>
<proteinExistence type="predicted"/>
<accession>A0A0B7N474</accession>
<dbReference type="OrthoDB" id="2276719at2759"/>
<organism evidence="1 2">
    <name type="scientific">Parasitella parasitica</name>
    <dbReference type="NCBI Taxonomy" id="35722"/>
    <lineage>
        <taxon>Eukaryota</taxon>
        <taxon>Fungi</taxon>
        <taxon>Fungi incertae sedis</taxon>
        <taxon>Mucoromycota</taxon>
        <taxon>Mucoromycotina</taxon>
        <taxon>Mucoromycetes</taxon>
        <taxon>Mucorales</taxon>
        <taxon>Mucorineae</taxon>
        <taxon>Mucoraceae</taxon>
        <taxon>Parasitella</taxon>
    </lineage>
</organism>
<protein>
    <submittedName>
        <fullName evidence="1">Uncharacterized protein</fullName>
    </submittedName>
</protein>
<reference evidence="1 2" key="1">
    <citation type="submission" date="2014-09" db="EMBL/GenBank/DDBJ databases">
        <authorList>
            <person name="Ellenberger Sabrina"/>
        </authorList>
    </citation>
    <scope>NUCLEOTIDE SEQUENCE [LARGE SCALE GENOMIC DNA]</scope>
    <source>
        <strain evidence="1 2">CBS 412.66</strain>
    </source>
</reference>
<evidence type="ECO:0000313" key="2">
    <source>
        <dbReference type="Proteomes" id="UP000054107"/>
    </source>
</evidence>
<evidence type="ECO:0000313" key="1">
    <source>
        <dbReference type="EMBL" id="CEP12202.1"/>
    </source>
</evidence>
<gene>
    <name evidence="1" type="primary">PARPA_06135.1 scaffold 21287</name>
</gene>
<dbReference type="EMBL" id="LN727569">
    <property type="protein sequence ID" value="CEP12202.1"/>
    <property type="molecule type" value="Genomic_DNA"/>
</dbReference>
<dbReference type="AlphaFoldDB" id="A0A0B7N474"/>
<name>A0A0B7N474_9FUNG</name>
<keyword evidence="2" id="KW-1185">Reference proteome</keyword>
<sequence>MRKSILLEKMLFDAKQEMSAMKNANNTEEITGDSNSAQDGSLNSEILTGTEEDESKHRHDLLDNSEKWFLSAGKCVDDELFIFGKQCNFDHPSKSTAMKTMVLLPKRRLRMEATTIVLRTTHNYDLYKVFTPIEMDESRKFKSKPLPVLSKDIKKTNVTTSNEIRQKLGEISTFSGIMFSACHTHRQQRHFHLHI</sequence>